<feature type="region of interest" description="Disordered" evidence="2">
    <location>
        <begin position="339"/>
        <end position="367"/>
    </location>
</feature>
<dbReference type="InterPro" id="IPR027417">
    <property type="entry name" value="P-loop_NTPase"/>
</dbReference>
<feature type="region of interest" description="Disordered" evidence="2">
    <location>
        <begin position="295"/>
        <end position="318"/>
    </location>
</feature>
<dbReference type="InterPro" id="IPR002182">
    <property type="entry name" value="NB-ARC"/>
</dbReference>
<dbReference type="PANTHER" id="PTHR47186">
    <property type="entry name" value="LEUCINE-RICH REPEAT-CONTAINING PROTEIN 57"/>
    <property type="match status" value="1"/>
</dbReference>
<dbReference type="SUPFAM" id="SSF52540">
    <property type="entry name" value="P-loop containing nucleoside triphosphate hydrolases"/>
    <property type="match status" value="1"/>
</dbReference>
<evidence type="ECO:0000256" key="2">
    <source>
        <dbReference type="SAM" id="MobiDB-lite"/>
    </source>
</evidence>
<gene>
    <name evidence="5" type="ORF">D5086_0000128570</name>
</gene>
<name>A0A4U5QAN6_POPAL</name>
<evidence type="ECO:0000313" key="5">
    <source>
        <dbReference type="EMBL" id="TKS05897.1"/>
    </source>
</evidence>
<accession>A0A4U5QAN6</accession>
<reference evidence="5" key="1">
    <citation type="submission" date="2018-10" db="EMBL/GenBank/DDBJ databases">
        <title>Population genomic analysis revealed the cold adaptation of white poplar.</title>
        <authorList>
            <person name="Liu Y.-J."/>
        </authorList>
    </citation>
    <scope>NUCLEOTIDE SEQUENCE [LARGE SCALE GENOMIC DNA]</scope>
    <source>
        <strain evidence="5">PAL-ZL1</strain>
    </source>
</reference>
<feature type="domain" description="NB-ARC" evidence="3">
    <location>
        <begin position="1"/>
        <end position="42"/>
    </location>
</feature>
<dbReference type="Pfam" id="PF23598">
    <property type="entry name" value="LRR_14"/>
    <property type="match status" value="1"/>
</dbReference>
<protein>
    <submittedName>
        <fullName evidence="5">Putative disease resistance protein RGA4 isoform X2</fullName>
    </submittedName>
</protein>
<dbReference type="GO" id="GO:0006952">
    <property type="term" value="P:defense response"/>
    <property type="evidence" value="ECO:0007669"/>
    <property type="project" value="UniProtKB-KW"/>
</dbReference>
<dbReference type="AlphaFoldDB" id="A0A4U5QAN6"/>
<proteinExistence type="predicted"/>
<dbReference type="Pfam" id="PF00931">
    <property type="entry name" value="NB-ARC"/>
    <property type="match status" value="1"/>
</dbReference>
<dbReference type="InterPro" id="IPR032675">
    <property type="entry name" value="LRR_dom_sf"/>
</dbReference>
<dbReference type="Gene3D" id="3.80.10.10">
    <property type="entry name" value="Ribonuclease Inhibitor"/>
    <property type="match status" value="1"/>
</dbReference>
<feature type="domain" description="Disease resistance R13L4/SHOC-2-like LRR" evidence="4">
    <location>
        <begin position="58"/>
        <end position="287"/>
    </location>
</feature>
<dbReference type="PANTHER" id="PTHR47186:SF13">
    <property type="entry name" value="DISEASE RESISTANCE PROTEIN RGA3"/>
    <property type="match status" value="1"/>
</dbReference>
<comment type="caution">
    <text evidence="5">The sequence shown here is derived from an EMBL/GenBank/DDBJ whole genome shotgun (WGS) entry which is preliminary data.</text>
</comment>
<sequence length="367" mass="41531">MGGLGKTTLAQHVFNDEQVKAHFGVRLWVSVSGSLDVRKIIKGAVGGKHDEGAWVSICQDFRRLRVLVMSDFGMKEVSPLIEKIKHLKYLDLSNNEMEALSNSVTNLVNLQVLKLNACSNLKELPRGIDKLIILRHLDVGCTLDDDLCKQLEYMPHGIEKLTSLQTLSCFVVGKKKSPKSEMIGGLDELRMLNELRGRLEIRVKGYEGGYCVSEFEGAKLMDKQYLQSLTVRWDPDLDNDSDIDLYDKMLQSLQPNSSLQALRVEGYGGMRFPSWVSHLSNLASIVLEGCGRLKHIPPHREQPPPADLSLSNSSSTDTHRISQEPFLLLRWSHQQNQLKDNRTPIDLPRSPQQRRLIYGRQQQQPQP</sequence>
<evidence type="ECO:0000256" key="1">
    <source>
        <dbReference type="ARBA" id="ARBA00022737"/>
    </source>
</evidence>
<evidence type="ECO:0000259" key="4">
    <source>
        <dbReference type="Pfam" id="PF23598"/>
    </source>
</evidence>
<dbReference type="EMBL" id="RCHU01000390">
    <property type="protein sequence ID" value="TKS05897.1"/>
    <property type="molecule type" value="Genomic_DNA"/>
</dbReference>
<keyword evidence="1" id="KW-0677">Repeat</keyword>
<dbReference type="Gene3D" id="3.40.50.300">
    <property type="entry name" value="P-loop containing nucleotide triphosphate hydrolases"/>
    <property type="match status" value="1"/>
</dbReference>
<evidence type="ECO:0000259" key="3">
    <source>
        <dbReference type="Pfam" id="PF00931"/>
    </source>
</evidence>
<feature type="compositionally biased region" description="Low complexity" evidence="2">
    <location>
        <begin position="307"/>
        <end position="316"/>
    </location>
</feature>
<dbReference type="SUPFAM" id="SSF52058">
    <property type="entry name" value="L domain-like"/>
    <property type="match status" value="1"/>
</dbReference>
<dbReference type="GO" id="GO:0043531">
    <property type="term" value="F:ADP binding"/>
    <property type="evidence" value="ECO:0007669"/>
    <property type="project" value="InterPro"/>
</dbReference>
<organism evidence="5">
    <name type="scientific">Populus alba</name>
    <name type="common">White poplar</name>
    <dbReference type="NCBI Taxonomy" id="43335"/>
    <lineage>
        <taxon>Eukaryota</taxon>
        <taxon>Viridiplantae</taxon>
        <taxon>Streptophyta</taxon>
        <taxon>Embryophyta</taxon>
        <taxon>Tracheophyta</taxon>
        <taxon>Spermatophyta</taxon>
        <taxon>Magnoliopsida</taxon>
        <taxon>eudicotyledons</taxon>
        <taxon>Gunneridae</taxon>
        <taxon>Pentapetalae</taxon>
        <taxon>rosids</taxon>
        <taxon>fabids</taxon>
        <taxon>Malpighiales</taxon>
        <taxon>Salicaceae</taxon>
        <taxon>Saliceae</taxon>
        <taxon>Populus</taxon>
    </lineage>
</organism>
<dbReference type="InterPro" id="IPR055414">
    <property type="entry name" value="LRR_R13L4/SHOC2-like"/>
</dbReference>